<dbReference type="GO" id="GO:0005524">
    <property type="term" value="F:ATP binding"/>
    <property type="evidence" value="ECO:0007669"/>
    <property type="project" value="UniProtKB-KW"/>
</dbReference>
<dbReference type="InterPro" id="IPR001054">
    <property type="entry name" value="A/G_cyclase"/>
</dbReference>
<dbReference type="Gene3D" id="3.30.70.1230">
    <property type="entry name" value="Nucleotide cyclase"/>
    <property type="match status" value="3"/>
</dbReference>
<protein>
    <recommendedName>
        <fullName evidence="4">Guanylate cyclase domain-containing protein</fullName>
    </recommendedName>
</protein>
<gene>
    <name evidence="5" type="ORF">PCAR00345_LOCUS26706</name>
</gene>
<dbReference type="PANTHER" id="PTHR16305:SF28">
    <property type="entry name" value="GUANYLATE CYCLASE DOMAIN-CONTAINING PROTEIN"/>
    <property type="match status" value="1"/>
</dbReference>
<accession>A0A7S4BR22</accession>
<dbReference type="CDD" id="cd07302">
    <property type="entry name" value="CHD"/>
    <property type="match status" value="2"/>
</dbReference>
<name>A0A7S4BR22_CHRCT</name>
<dbReference type="SMART" id="SM00044">
    <property type="entry name" value="CYCc"/>
    <property type="match status" value="1"/>
</dbReference>
<reference evidence="5" key="1">
    <citation type="submission" date="2021-01" db="EMBL/GenBank/DDBJ databases">
        <authorList>
            <person name="Corre E."/>
            <person name="Pelletier E."/>
            <person name="Niang G."/>
            <person name="Scheremetjew M."/>
            <person name="Finn R."/>
            <person name="Kale V."/>
            <person name="Holt S."/>
            <person name="Cochrane G."/>
            <person name="Meng A."/>
            <person name="Brown T."/>
            <person name="Cohen L."/>
        </authorList>
    </citation>
    <scope>NUCLEOTIDE SEQUENCE</scope>
    <source>
        <strain evidence="5">CCMP645</strain>
    </source>
</reference>
<evidence type="ECO:0000256" key="1">
    <source>
        <dbReference type="ARBA" id="ARBA00022741"/>
    </source>
</evidence>
<feature type="domain" description="Guanylate cyclase" evidence="4">
    <location>
        <begin position="187"/>
        <end position="335"/>
    </location>
</feature>
<feature type="region of interest" description="Disordered" evidence="3">
    <location>
        <begin position="1346"/>
        <end position="1425"/>
    </location>
</feature>
<dbReference type="PANTHER" id="PTHR16305">
    <property type="entry name" value="TESTICULAR SOLUBLE ADENYLYL CYCLASE"/>
    <property type="match status" value="1"/>
</dbReference>
<dbReference type="SUPFAM" id="SSF55073">
    <property type="entry name" value="Nucleotide cyclase"/>
    <property type="match status" value="2"/>
</dbReference>
<evidence type="ECO:0000313" key="5">
    <source>
        <dbReference type="EMBL" id="CAE0774094.1"/>
    </source>
</evidence>
<dbReference type="PROSITE" id="PS50125">
    <property type="entry name" value="GUANYLATE_CYCLASE_2"/>
    <property type="match status" value="2"/>
</dbReference>
<evidence type="ECO:0000256" key="2">
    <source>
        <dbReference type="ARBA" id="ARBA00022840"/>
    </source>
</evidence>
<dbReference type="InterPro" id="IPR029787">
    <property type="entry name" value="Nucleotide_cyclase"/>
</dbReference>
<feature type="compositionally biased region" description="Basic and acidic residues" evidence="3">
    <location>
        <begin position="1346"/>
        <end position="1363"/>
    </location>
</feature>
<feature type="region of interest" description="Disordered" evidence="3">
    <location>
        <begin position="1473"/>
        <end position="1506"/>
    </location>
</feature>
<dbReference type="GO" id="GO:0004016">
    <property type="term" value="F:adenylate cyclase activity"/>
    <property type="evidence" value="ECO:0007669"/>
    <property type="project" value="TreeGrafter"/>
</dbReference>
<dbReference type="GO" id="GO:0035556">
    <property type="term" value="P:intracellular signal transduction"/>
    <property type="evidence" value="ECO:0007669"/>
    <property type="project" value="InterPro"/>
</dbReference>
<keyword evidence="1" id="KW-0547">Nucleotide-binding</keyword>
<evidence type="ECO:0000259" key="4">
    <source>
        <dbReference type="PROSITE" id="PS50125"/>
    </source>
</evidence>
<proteinExistence type="predicted"/>
<feature type="region of interest" description="Disordered" evidence="3">
    <location>
        <begin position="1"/>
        <end position="66"/>
    </location>
</feature>
<feature type="compositionally biased region" description="Low complexity" evidence="3">
    <location>
        <begin position="1481"/>
        <end position="1498"/>
    </location>
</feature>
<evidence type="ECO:0000256" key="3">
    <source>
        <dbReference type="SAM" id="MobiDB-lite"/>
    </source>
</evidence>
<feature type="compositionally biased region" description="Polar residues" evidence="3">
    <location>
        <begin position="1364"/>
        <end position="1379"/>
    </location>
</feature>
<feature type="domain" description="Guanylate cyclase" evidence="4">
    <location>
        <begin position="724"/>
        <end position="758"/>
    </location>
</feature>
<organism evidence="5">
    <name type="scientific">Chrysotila carterae</name>
    <name type="common">Marine alga</name>
    <name type="synonym">Syracosphaera carterae</name>
    <dbReference type="NCBI Taxonomy" id="13221"/>
    <lineage>
        <taxon>Eukaryota</taxon>
        <taxon>Haptista</taxon>
        <taxon>Haptophyta</taxon>
        <taxon>Prymnesiophyceae</taxon>
        <taxon>Isochrysidales</taxon>
        <taxon>Isochrysidaceae</taxon>
        <taxon>Chrysotila</taxon>
    </lineage>
</organism>
<feature type="region of interest" description="Disordered" evidence="3">
    <location>
        <begin position="524"/>
        <end position="543"/>
    </location>
</feature>
<sequence>MTALAEHGGKSKDQGGSCQSLTPGSASADALKTSASVSNDDLCGAPGSGSNLQHGSEAVRRSSSELAPNVSSSASQLLVKSALQLHALGRDATAEVARRAAVATAIREAEAKHGFHSAPPLISLWSPVRKLKIFAAGWAVHTLQEKRPLHDFATFIPRMLHNQLIDLSSPMGASLRFLGEGRTLQAAALFSDASGFTALTEKLAQQANGAEKMCKIMNAFLTQMISIIDAFGGDVIKFAGDALLVVFPLDEAGLGRPGTFASMREATIKAAACACRLNQSMHQYKAFEDEMLTYTLSLHIGVGCGTLTALHLGGVFNRWEFVLSGPPIAQVATAEPLAVSGETCCSPEAWEHVSSVATGHAASADAEAKGFVIIDEIEPSVMHGVPPPPALPVTRAVAQLMKRYVPDSIAPKIEAGFIPKEGQMAEIREVSVLFINCLGLDLVASEGYDCAAATRAGVSLMQEVQKQVARHEGAVNKMLVDDKGTLLICALGLPPRPHSDDAFRAVSLALDIENRLQALRSDGSITSSVDASRSKPYTDASTSRSCASVSAMNAASRITGGPNSGLAPSNSHTQMGTASRVLGIDSSEATAVHQNLAHANSGLAASSIDEVSASEKAATPATTAAATATADATAASTTATTATTDATNATTVVPKPSAATAAVHPLLNSVSSVMSTVASNASNASNAASVVASPKLSQDNSYVLEGESAAHSHARDATDFSCTIGVASGHAFCGVVGSTTRREYTMMGDVVNLSARLMGHATKHNLRILTDSTTYKLTSGIVEYKVLEPQKLKGKQNKVPMYEPLRIVRQQKQTVSVMNEGRTTELSQLRTTMAMLHTFRAGGTILMLGERGSGKNYMVHKLKSDAENAGMRVVQGTSEVGGNTQVGDESRIDADDQSSLYKPWYSVMETIVSRLVELDVKRSSGKRKEEKVILDCLHRQLVLNSRLHQAAFAPELNHVIGRDLIKKPENYRPPHPTKRSQLRAELACALILELAEFEHFLVILYLHTGTSSTLPGFDNSAVAKTVDYSWKIANMLAKETHNRKPPQKTLLLCVVSRSAMFLHPKQEIEEVVALAKKKLPPLIDERIIKLEPLDRERRRQYLTDLLRVKYRIEGDEDVPEHLFTYVSDVAAGIPKHIDEVVKALKDAGELEVISSDAAAGGYRVLRVGQRKSLYEVEPPKKMVGSARQSFEALDQRHQIIVKYLSPMPAFTAGMLRGLIPESIATSSTELSVDLQDLVGHRVLDECPVIPESVQIHDATAKIAYEFSNKLMQQEVMKMLLEEQRQAVHDHLELLRNNVAMMREREASTSTDLYLREHSPTRARNASERRMSWVALLSAFNEKRGEKSARFLSEKSRRSSEPDKGSTNNLLRGPTSSNEPTVDETQKSPSPLFSWMPNIGKIPSRVTGRRSSDPGRSANSAEAGGVQTVTGEAVGAEAATAKAKPYRKKSLLISQWSANLAATVSRAVTFGNHSFKRERHSSPTTQTAAASAAAPAPAAGSLRSERT</sequence>
<keyword evidence="2" id="KW-0067">ATP-binding</keyword>
<dbReference type="GO" id="GO:0005737">
    <property type="term" value="C:cytoplasm"/>
    <property type="evidence" value="ECO:0007669"/>
    <property type="project" value="TreeGrafter"/>
</dbReference>
<feature type="compositionally biased region" description="Polar residues" evidence="3">
    <location>
        <begin position="14"/>
        <end position="25"/>
    </location>
</feature>
<dbReference type="EMBL" id="HBIZ01041799">
    <property type="protein sequence ID" value="CAE0774094.1"/>
    <property type="molecule type" value="Transcribed_RNA"/>
</dbReference>
<dbReference type="Pfam" id="PF00211">
    <property type="entry name" value="Guanylate_cyc"/>
    <property type="match status" value="2"/>
</dbReference>
<dbReference type="GO" id="GO:0009190">
    <property type="term" value="P:cyclic nucleotide biosynthetic process"/>
    <property type="evidence" value="ECO:0007669"/>
    <property type="project" value="InterPro"/>
</dbReference>